<dbReference type="AlphaFoldDB" id="A0AAW8U9C5"/>
<gene>
    <name evidence="2" type="ORF">P7H70_09730</name>
</gene>
<dbReference type="Pfam" id="PF23343">
    <property type="entry name" value="REP_ORF2-G2P"/>
    <property type="match status" value="1"/>
</dbReference>
<name>A0AAW8U9C5_9ENTE</name>
<protein>
    <recommendedName>
        <fullName evidence="1">Replication-associated protein ORF2/G2P domain-containing protein</fullName>
    </recommendedName>
</protein>
<sequence length="361" mass="42304">MPEYYDKKGLILDGKRRWLEFVIALENQALEYDRALKILDSSIELKTYQSTRKIVPYQLKEGYTFQSADEGKATHIVKKKTGEIIITKVLSEEELNEKIMKQRRRKKKEFIDKALANASIWSHWCTLTFSPEIADDASYSYVKAKDAFMKWRKSIVRKYQCKIKYMAIAEYGEKNGRIHWHVLLHFDNSITFEQAKSEKDKPLYLMNHNRRNVLDENNKSIPKLIIPDWKYGIADFYPIYNSPQKAVNYMAKYMTKSNAPMPYEEQADKSKSYLSSKNLNKPRKEYYLDETKSSLLSTDIQKRLELATPTFKLLNSTEEVMRKTEAIIETNGVIHTIKKETFSIDIAKNHQSKPLTESTDD</sequence>
<comment type="caution">
    <text evidence="2">The sequence shown here is derived from an EMBL/GenBank/DDBJ whole genome shotgun (WGS) entry which is preliminary data.</text>
</comment>
<evidence type="ECO:0000313" key="3">
    <source>
        <dbReference type="Proteomes" id="UP001268577"/>
    </source>
</evidence>
<feature type="domain" description="Replication-associated protein ORF2/G2P" evidence="1">
    <location>
        <begin position="123"/>
        <end position="257"/>
    </location>
</feature>
<dbReference type="RefSeq" id="WP_311985381.1">
    <property type="nucleotide sequence ID" value="NZ_JARQBZ010000017.1"/>
</dbReference>
<dbReference type="Proteomes" id="UP001268577">
    <property type="component" value="Unassembled WGS sequence"/>
</dbReference>
<evidence type="ECO:0000259" key="1">
    <source>
        <dbReference type="Pfam" id="PF23343"/>
    </source>
</evidence>
<dbReference type="EMBL" id="JARQBZ010000017">
    <property type="protein sequence ID" value="MDT2834339.1"/>
    <property type="molecule type" value="Genomic_DNA"/>
</dbReference>
<dbReference type="InterPro" id="IPR056906">
    <property type="entry name" value="ORF2/G2P_dom"/>
</dbReference>
<proteinExistence type="predicted"/>
<organism evidence="2 3">
    <name type="scientific">Vagococcus carniphilus</name>
    <dbReference type="NCBI Taxonomy" id="218144"/>
    <lineage>
        <taxon>Bacteria</taxon>
        <taxon>Bacillati</taxon>
        <taxon>Bacillota</taxon>
        <taxon>Bacilli</taxon>
        <taxon>Lactobacillales</taxon>
        <taxon>Enterococcaceae</taxon>
        <taxon>Vagococcus</taxon>
    </lineage>
</organism>
<reference evidence="2" key="1">
    <citation type="submission" date="2023-03" db="EMBL/GenBank/DDBJ databases">
        <authorList>
            <person name="Shen W."/>
            <person name="Cai J."/>
        </authorList>
    </citation>
    <scope>NUCLEOTIDE SEQUENCE</scope>
    <source>
        <strain evidence="2">P96-3</strain>
    </source>
</reference>
<evidence type="ECO:0000313" key="2">
    <source>
        <dbReference type="EMBL" id="MDT2834339.1"/>
    </source>
</evidence>
<accession>A0AAW8U9C5</accession>